<name>A0A251RFM9_PRUPE</name>
<dbReference type="eggNOG" id="KOG0017">
    <property type="taxonomic scope" value="Eukaryota"/>
</dbReference>
<dbReference type="AlphaFoldDB" id="A0A251RFM9"/>
<proteinExistence type="predicted"/>
<gene>
    <name evidence="1" type="ORF">PRUPE_1G498100</name>
</gene>
<dbReference type="PANTHER" id="PTHR35995">
    <property type="entry name" value="OS04G0690500 PROTEIN"/>
    <property type="match status" value="1"/>
</dbReference>
<evidence type="ECO:0000313" key="1">
    <source>
        <dbReference type="EMBL" id="ONI34772.1"/>
    </source>
</evidence>
<sequence>MITSVDLKFFPTINDDFHNIYTQHVFPLLGHRAEQNREQNRTEPILSFQVTKFFSLSFSLFFFTFLINQTLNSSQQTNSLSLNMNGHFEDNSYCYFHPKEVVVGVCSLCLTEKLLILAAKKGHHVSSASGRASAHRTPSGMHKKPPISLPKIFAFSSFFNRQWKPNYLDQEASTSQEDSFISIKFEENGVASWEKNRVSKVSLEHCNMSWNHNFSKEAKEAKEVREAKDTKSVIEHGKSHTPLRWRKRIGHLFQLIRWKRSNKGNVCHVSSKVEGVKVRKGWIRTLTKRRGAME</sequence>
<protein>
    <submittedName>
        <fullName evidence="1">Uncharacterized protein</fullName>
    </submittedName>
</protein>
<dbReference type="Proteomes" id="UP000006882">
    <property type="component" value="Chromosome G1"/>
</dbReference>
<organism evidence="1 2">
    <name type="scientific">Prunus persica</name>
    <name type="common">Peach</name>
    <name type="synonym">Amygdalus persica</name>
    <dbReference type="NCBI Taxonomy" id="3760"/>
    <lineage>
        <taxon>Eukaryota</taxon>
        <taxon>Viridiplantae</taxon>
        <taxon>Streptophyta</taxon>
        <taxon>Embryophyta</taxon>
        <taxon>Tracheophyta</taxon>
        <taxon>Spermatophyta</taxon>
        <taxon>Magnoliopsida</taxon>
        <taxon>eudicotyledons</taxon>
        <taxon>Gunneridae</taxon>
        <taxon>Pentapetalae</taxon>
        <taxon>rosids</taxon>
        <taxon>fabids</taxon>
        <taxon>Rosales</taxon>
        <taxon>Rosaceae</taxon>
        <taxon>Amygdaloideae</taxon>
        <taxon>Amygdaleae</taxon>
        <taxon>Prunus</taxon>
    </lineage>
</organism>
<dbReference type="PANTHER" id="PTHR35995:SF1">
    <property type="entry name" value="OS04G0690500 PROTEIN"/>
    <property type="match status" value="1"/>
</dbReference>
<dbReference type="EMBL" id="CM007651">
    <property type="protein sequence ID" value="ONI34772.1"/>
    <property type="molecule type" value="Genomic_DNA"/>
</dbReference>
<accession>A0A251RFM9</accession>
<dbReference type="OrthoDB" id="1924480at2759"/>
<keyword evidence="2" id="KW-1185">Reference proteome</keyword>
<evidence type="ECO:0000313" key="2">
    <source>
        <dbReference type="Proteomes" id="UP000006882"/>
    </source>
</evidence>
<reference evidence="1 2" key="1">
    <citation type="journal article" date="2013" name="Nat. Genet.">
        <title>The high-quality draft genome of peach (Prunus persica) identifies unique patterns of genetic diversity, domestication and genome evolution.</title>
        <authorList>
            <consortium name="International Peach Genome Initiative"/>
            <person name="Verde I."/>
            <person name="Abbott A.G."/>
            <person name="Scalabrin S."/>
            <person name="Jung S."/>
            <person name="Shu S."/>
            <person name="Marroni F."/>
            <person name="Zhebentyayeva T."/>
            <person name="Dettori M.T."/>
            <person name="Grimwood J."/>
            <person name="Cattonaro F."/>
            <person name="Zuccolo A."/>
            <person name="Rossini L."/>
            <person name="Jenkins J."/>
            <person name="Vendramin E."/>
            <person name="Meisel L.A."/>
            <person name="Decroocq V."/>
            <person name="Sosinski B."/>
            <person name="Prochnik S."/>
            <person name="Mitros T."/>
            <person name="Policriti A."/>
            <person name="Cipriani G."/>
            <person name="Dondini L."/>
            <person name="Ficklin S."/>
            <person name="Goodstein D.M."/>
            <person name="Xuan P."/>
            <person name="Del Fabbro C."/>
            <person name="Aramini V."/>
            <person name="Copetti D."/>
            <person name="Gonzalez S."/>
            <person name="Horner D.S."/>
            <person name="Falchi R."/>
            <person name="Lucas S."/>
            <person name="Mica E."/>
            <person name="Maldonado J."/>
            <person name="Lazzari B."/>
            <person name="Bielenberg D."/>
            <person name="Pirona R."/>
            <person name="Miculan M."/>
            <person name="Barakat A."/>
            <person name="Testolin R."/>
            <person name="Stella A."/>
            <person name="Tartarini S."/>
            <person name="Tonutti P."/>
            <person name="Arus P."/>
            <person name="Orellana A."/>
            <person name="Wells C."/>
            <person name="Main D."/>
            <person name="Vizzotto G."/>
            <person name="Silva H."/>
            <person name="Salamini F."/>
            <person name="Schmutz J."/>
            <person name="Morgante M."/>
            <person name="Rokhsar D.S."/>
        </authorList>
    </citation>
    <scope>NUCLEOTIDE SEQUENCE [LARGE SCALE GENOMIC DNA]</scope>
    <source>
        <strain evidence="2">cv. Nemared</strain>
    </source>
</reference>
<dbReference type="Gramene" id="ONI34772">
    <property type="protein sequence ID" value="ONI34772"/>
    <property type="gene ID" value="PRUPE_1G498100"/>
</dbReference>
<dbReference type="STRING" id="3760.A0A251RFM9"/>